<evidence type="ECO:0000313" key="1">
    <source>
        <dbReference type="EMBL" id="MDQ0647449.1"/>
    </source>
</evidence>
<accession>A0AAW8EXC8</accession>
<reference evidence="1 2" key="1">
    <citation type="submission" date="2023-07" db="EMBL/GenBank/DDBJ databases">
        <title>Comparative genomics of wheat-associated soil bacteria to identify genetic determinants of phenazine resistance.</title>
        <authorList>
            <person name="Mouncey N."/>
        </authorList>
    </citation>
    <scope>NUCLEOTIDE SEQUENCE [LARGE SCALE GENOMIC DNA]</scope>
    <source>
        <strain evidence="1 2">W4I9-1</strain>
    </source>
</reference>
<name>A0AAW8EXC8_9MICO</name>
<dbReference type="EMBL" id="JAUSXV010000001">
    <property type="protein sequence ID" value="MDQ0647449.1"/>
    <property type="molecule type" value="Genomic_DNA"/>
</dbReference>
<dbReference type="PANTHER" id="PTHR34472">
    <property type="entry name" value="SULFUR CARRIER PROTEIN THIS"/>
    <property type="match status" value="1"/>
</dbReference>
<protein>
    <submittedName>
        <fullName evidence="1">Sulfur carrier protein</fullName>
    </submittedName>
</protein>
<comment type="caution">
    <text evidence="1">The sequence shown here is derived from an EMBL/GenBank/DDBJ whole genome shotgun (WGS) entry which is preliminary data.</text>
</comment>
<dbReference type="InterPro" id="IPR010035">
    <property type="entry name" value="Thi_S"/>
</dbReference>
<dbReference type="InterPro" id="IPR012675">
    <property type="entry name" value="Beta-grasp_dom_sf"/>
</dbReference>
<dbReference type="Gene3D" id="3.10.20.30">
    <property type="match status" value="1"/>
</dbReference>
<proteinExistence type="predicted"/>
<dbReference type="RefSeq" id="WP_307295343.1">
    <property type="nucleotide sequence ID" value="NZ_JAUSXV010000001.1"/>
</dbReference>
<sequence>MTTLQTVRLNGADREVAAGSTLRDLVSDLTGHVLRDDGSRVDGGRLGVAAALGGAVVPRSRWAVCTVADGDEVEIVTAVQGG</sequence>
<dbReference type="InterPro" id="IPR003749">
    <property type="entry name" value="ThiS/MoaD-like"/>
</dbReference>
<dbReference type="CDD" id="cd00565">
    <property type="entry name" value="Ubl_ThiS"/>
    <property type="match status" value="1"/>
</dbReference>
<dbReference type="Proteomes" id="UP001244427">
    <property type="component" value="Unassembled WGS sequence"/>
</dbReference>
<gene>
    <name evidence="1" type="ORF">QFZ53_001645</name>
</gene>
<keyword evidence="2" id="KW-1185">Reference proteome</keyword>
<evidence type="ECO:0000313" key="2">
    <source>
        <dbReference type="Proteomes" id="UP001244427"/>
    </source>
</evidence>
<dbReference type="Pfam" id="PF02597">
    <property type="entry name" value="ThiS"/>
    <property type="match status" value="1"/>
</dbReference>
<dbReference type="PANTHER" id="PTHR34472:SF1">
    <property type="entry name" value="SULFUR CARRIER PROTEIN THIS"/>
    <property type="match status" value="1"/>
</dbReference>
<dbReference type="NCBIfam" id="TIGR01683">
    <property type="entry name" value="thiS"/>
    <property type="match status" value="1"/>
</dbReference>
<organism evidence="1 2">
    <name type="scientific">Microbacterium natoriense</name>
    <dbReference type="NCBI Taxonomy" id="284570"/>
    <lineage>
        <taxon>Bacteria</taxon>
        <taxon>Bacillati</taxon>
        <taxon>Actinomycetota</taxon>
        <taxon>Actinomycetes</taxon>
        <taxon>Micrococcales</taxon>
        <taxon>Microbacteriaceae</taxon>
        <taxon>Microbacterium</taxon>
    </lineage>
</organism>
<dbReference type="AlphaFoldDB" id="A0AAW8EXC8"/>
<dbReference type="InterPro" id="IPR016155">
    <property type="entry name" value="Mopterin_synth/thiamin_S_b"/>
</dbReference>
<dbReference type="SUPFAM" id="SSF54285">
    <property type="entry name" value="MoaD/ThiS"/>
    <property type="match status" value="1"/>
</dbReference>